<organism evidence="2 3">
    <name type="scientific">Yanshouia hominis</name>
    <dbReference type="NCBI Taxonomy" id="2763673"/>
    <lineage>
        <taxon>Bacteria</taxon>
        <taxon>Bacillati</taxon>
        <taxon>Bacillota</taxon>
        <taxon>Clostridia</taxon>
        <taxon>Eubacteriales</taxon>
        <taxon>Oscillospiraceae</taxon>
        <taxon>Yanshouia</taxon>
    </lineage>
</organism>
<dbReference type="Gene3D" id="3.30.420.40">
    <property type="match status" value="2"/>
</dbReference>
<gene>
    <name evidence="2" type="primary">tsaB</name>
    <name evidence="2" type="ORF">H8717_11210</name>
</gene>
<dbReference type="SUPFAM" id="SSF53067">
    <property type="entry name" value="Actin-like ATPase domain"/>
    <property type="match status" value="2"/>
</dbReference>
<sequence length="229" mass="23569">MTTLAVDTSSKACSCALVRGGTLLAECYLNVGLTHSATLMRLVGDTLGHAGLGPGAVDRLAVTVGPGSYTGLRIGMAAVKGMALAGDLPCVGVSTLLSLAYNLLCFEGTVCAALDARVGQVFAALFSVRGGKVSRLTEDAAMTLEELGRILPEGAMVCGDGTELVCRAFGEAKRLRPAPAALRFQRASSAALAAEGLSEVPASALTVAYHRLSQAERERAARERQSGDQ</sequence>
<dbReference type="EMBL" id="JACRTB010000018">
    <property type="protein sequence ID" value="MBC8576970.1"/>
    <property type="molecule type" value="Genomic_DNA"/>
</dbReference>
<protein>
    <submittedName>
        <fullName evidence="2">tRNA (Adenosine(37)-N6)-threonylcarbamoyltransferase complex dimerization subunit type 1 TsaB</fullName>
    </submittedName>
</protein>
<name>A0ABR7NL59_9FIRM</name>
<proteinExistence type="predicted"/>
<dbReference type="PANTHER" id="PTHR11735:SF11">
    <property type="entry name" value="TRNA THREONYLCARBAMOYLADENOSINE BIOSYNTHESIS PROTEIN TSAB"/>
    <property type="match status" value="1"/>
</dbReference>
<dbReference type="NCBIfam" id="TIGR03725">
    <property type="entry name" value="T6A_YeaZ"/>
    <property type="match status" value="1"/>
</dbReference>
<dbReference type="RefSeq" id="WP_262400442.1">
    <property type="nucleotide sequence ID" value="NZ_JACRTB010000018.1"/>
</dbReference>
<dbReference type="InterPro" id="IPR043129">
    <property type="entry name" value="ATPase_NBD"/>
</dbReference>
<dbReference type="Pfam" id="PF00814">
    <property type="entry name" value="TsaD"/>
    <property type="match status" value="1"/>
</dbReference>
<dbReference type="Proteomes" id="UP000658131">
    <property type="component" value="Unassembled WGS sequence"/>
</dbReference>
<feature type="domain" description="Gcp-like" evidence="1">
    <location>
        <begin position="34"/>
        <end position="148"/>
    </location>
</feature>
<reference evidence="2 3" key="1">
    <citation type="submission" date="2020-08" db="EMBL/GenBank/DDBJ databases">
        <title>Genome public.</title>
        <authorList>
            <person name="Liu C."/>
            <person name="Sun Q."/>
        </authorList>
    </citation>
    <scope>NUCLEOTIDE SEQUENCE [LARGE SCALE GENOMIC DNA]</scope>
    <source>
        <strain evidence="2 3">BX1</strain>
    </source>
</reference>
<keyword evidence="3" id="KW-1185">Reference proteome</keyword>
<dbReference type="InterPro" id="IPR022496">
    <property type="entry name" value="T6A_TsaB"/>
</dbReference>
<accession>A0ABR7NL59</accession>
<dbReference type="CDD" id="cd24032">
    <property type="entry name" value="ASKHA_NBD_TsaB"/>
    <property type="match status" value="1"/>
</dbReference>
<evidence type="ECO:0000313" key="2">
    <source>
        <dbReference type="EMBL" id="MBC8576970.1"/>
    </source>
</evidence>
<dbReference type="PANTHER" id="PTHR11735">
    <property type="entry name" value="TRNA N6-ADENOSINE THREONYLCARBAMOYLTRANSFERASE"/>
    <property type="match status" value="1"/>
</dbReference>
<evidence type="ECO:0000259" key="1">
    <source>
        <dbReference type="Pfam" id="PF00814"/>
    </source>
</evidence>
<evidence type="ECO:0000313" key="3">
    <source>
        <dbReference type="Proteomes" id="UP000658131"/>
    </source>
</evidence>
<comment type="caution">
    <text evidence="2">The sequence shown here is derived from an EMBL/GenBank/DDBJ whole genome shotgun (WGS) entry which is preliminary data.</text>
</comment>
<dbReference type="InterPro" id="IPR000905">
    <property type="entry name" value="Gcp-like_dom"/>
</dbReference>